<keyword evidence="1" id="KW-0732">Signal</keyword>
<evidence type="ECO:0000313" key="3">
    <source>
        <dbReference type="Proteomes" id="UP000466632"/>
    </source>
</evidence>
<organism evidence="2 3">
    <name type="scientific">Mycobacterium seoulense</name>
    <dbReference type="NCBI Taxonomy" id="386911"/>
    <lineage>
        <taxon>Bacteria</taxon>
        <taxon>Bacillati</taxon>
        <taxon>Actinomycetota</taxon>
        <taxon>Actinomycetes</taxon>
        <taxon>Mycobacteriales</taxon>
        <taxon>Mycobacteriaceae</taxon>
        <taxon>Mycobacterium</taxon>
    </lineage>
</organism>
<name>A0A7I7P545_9MYCO</name>
<reference evidence="2 3" key="1">
    <citation type="journal article" date="2019" name="Emerg. Microbes Infect.">
        <title>Comprehensive subspecies identification of 175 nontuberculous mycobacteria species based on 7547 genomic profiles.</title>
        <authorList>
            <person name="Matsumoto Y."/>
            <person name="Kinjo T."/>
            <person name="Motooka D."/>
            <person name="Nabeya D."/>
            <person name="Jung N."/>
            <person name="Uechi K."/>
            <person name="Horii T."/>
            <person name="Iida T."/>
            <person name="Fujita J."/>
            <person name="Nakamura S."/>
        </authorList>
    </citation>
    <scope>NUCLEOTIDE SEQUENCE [LARGE SCALE GENOMIC DNA]</scope>
    <source>
        <strain evidence="2 3">JCM 16018</strain>
    </source>
</reference>
<evidence type="ECO:0000256" key="1">
    <source>
        <dbReference type="SAM" id="SignalP"/>
    </source>
</evidence>
<accession>A0A7I7P545</accession>
<dbReference type="EMBL" id="AP022582">
    <property type="protein sequence ID" value="BBY03986.1"/>
    <property type="molecule type" value="Genomic_DNA"/>
</dbReference>
<evidence type="ECO:0000313" key="2">
    <source>
        <dbReference type="EMBL" id="BBY03986.1"/>
    </source>
</evidence>
<protein>
    <recommendedName>
        <fullName evidence="4">Lipoprotein</fullName>
    </recommendedName>
</protein>
<sequence length="302" mass="31268">MRCRAILLAVAVCLLACLTGCSGSSHPVRPYGAQGAWFGESLSLLGWNMSVSNLRWADDYVLIDVDASAADPHAPHAKPEDIRFGLYGALSHPIEATGLGSCDRPTAKPPDVHSALSAPGDRLTGTVCLGPLKDRSQVRGVYGYSPRDRIPNTSAAYPAAFPVGLMPTNANDTGLAVKTTSLSAWRADGAPMTKAQLGDPAAFNGTGYMLLGLEADGIAARYRDDSAQRGGPLMLLASPTLPGAGLNPACAAYGSSVLILPDASLDAVHVSASLCTQGEINEALLYATVAVDGTHAGVWTPR</sequence>
<evidence type="ECO:0008006" key="4">
    <source>
        <dbReference type="Google" id="ProtNLM"/>
    </source>
</evidence>
<feature type="chain" id="PRO_5038678801" description="Lipoprotein" evidence="1">
    <location>
        <begin position="23"/>
        <end position="302"/>
    </location>
</feature>
<proteinExistence type="predicted"/>
<feature type="signal peptide" evidence="1">
    <location>
        <begin position="1"/>
        <end position="22"/>
    </location>
</feature>
<dbReference type="Proteomes" id="UP000466632">
    <property type="component" value="Chromosome"/>
</dbReference>
<gene>
    <name evidence="2" type="ORF">MSEO_44850</name>
</gene>
<keyword evidence="3" id="KW-1185">Reference proteome</keyword>
<dbReference type="KEGG" id="mseo:MSEO_44850"/>
<dbReference type="AlphaFoldDB" id="A0A7I7P545"/>